<dbReference type="EMBL" id="JACJIS010000001">
    <property type="protein sequence ID" value="MBA9073512.1"/>
    <property type="molecule type" value="Genomic_DNA"/>
</dbReference>
<evidence type="ECO:0000259" key="1">
    <source>
        <dbReference type="Pfam" id="PF04851"/>
    </source>
</evidence>
<dbReference type="InterPro" id="IPR006935">
    <property type="entry name" value="Helicase/UvrB_N"/>
</dbReference>
<evidence type="ECO:0000313" key="3">
    <source>
        <dbReference type="Proteomes" id="UP000555003"/>
    </source>
</evidence>
<gene>
    <name evidence="2" type="ORF">GGR22_001638</name>
</gene>
<proteinExistence type="predicted"/>
<dbReference type="RefSeq" id="WP_182493248.1">
    <property type="nucleotide sequence ID" value="NZ_JACJIS010000001.1"/>
</dbReference>
<sequence>MQNIPFEPFDDLEINFKEINHSDFEKYSFDAVEKTIIFPDEEGYISEKLRECVDLKIKDTTIINAGVGQGKTKAILDFIGWYLEENRTHNEKYKIVIVTPFKSLNQEYIKKIVESTNNKDIFFEYQVLSSIESNELDFEDYFNKSIQIISIKGLLGNPGEKEFKQSDVKRSYFDYLIKKSEEKGEKIVFFFDELHESLDSFTVELLPNLFKWKSIIHKIIVASATFSESSKVPLKFFAELTEKRIKIIESQRIQNQNNLSDLFLCFYNRPTYDVSDSYLNELFKHIININGLTSVNILCYTKEIAKQIFESQIGNLIRSKFGNLNLCIENPKGKLFDSKSCNIGTTFKTGISIERENSGLVILLPPSYSNDTNNLFVFSDRVNAITQAIARVRNKSKIFVVTPPPKKILISENQNKNYIKKLSLGYLDFNIPENQKKYHSPSEQDNLLNTFYQSIKDGIEKEIKEVSNLDDDIKGVFNSYDWYKLKEGDAYLRSKYYSYGKDLPTYVYWAACNNQFVNCKLKAIIKKQPLSFTEGSIQQELDIYFPNKDINEKSFIDTSDKVLYGMLRNELFSNNVYLKKIGQKESKKITPLRNAMFEQQIIHFLQRKKTPYFFEPEHGCSYSLSNGDKPKDVIIEKEKYIRICISQCEEVLEKSNNLPEKEMRIISAYNDFFLFKSILLNEYAIKNKKQVYLLPTDSNFEFKNIHSIKLKTIFTTLMKEDIGFRIFNTKDILENKSMFSLLRKVFFKTKLTTTNEGKFLKIEKEHSLEYFDHRLNLVYDVSEPFVYYPLPPSTEFFTIELEENEDGSIKQSNELINIKVVPITQNR</sequence>
<organism evidence="2 3">
    <name type="scientific">Flavobacterium gossypii</name>
    <dbReference type="NCBI Taxonomy" id="1646119"/>
    <lineage>
        <taxon>Bacteria</taxon>
        <taxon>Pseudomonadati</taxon>
        <taxon>Bacteroidota</taxon>
        <taxon>Flavobacteriia</taxon>
        <taxon>Flavobacteriales</taxon>
        <taxon>Flavobacteriaceae</taxon>
        <taxon>Flavobacterium</taxon>
    </lineage>
</organism>
<reference evidence="2 3" key="1">
    <citation type="submission" date="2020-08" db="EMBL/GenBank/DDBJ databases">
        <title>Genomic Encyclopedia of Type Strains, Phase IV (KMG-IV): sequencing the most valuable type-strain genomes for metagenomic binning, comparative biology and taxonomic classification.</title>
        <authorList>
            <person name="Goeker M."/>
        </authorList>
    </citation>
    <scope>NUCLEOTIDE SEQUENCE [LARGE SCALE GENOMIC DNA]</scope>
    <source>
        <strain evidence="2 3">DSM 100397</strain>
    </source>
</reference>
<dbReference type="Pfam" id="PF04851">
    <property type="entry name" value="ResIII"/>
    <property type="match status" value="1"/>
</dbReference>
<comment type="caution">
    <text evidence="2">The sequence shown here is derived from an EMBL/GenBank/DDBJ whole genome shotgun (WGS) entry which is preliminary data.</text>
</comment>
<name>A0ABR6DP84_9FLAO</name>
<dbReference type="SUPFAM" id="SSF52540">
    <property type="entry name" value="P-loop containing nucleoside triphosphate hydrolases"/>
    <property type="match status" value="1"/>
</dbReference>
<keyword evidence="3" id="KW-1185">Reference proteome</keyword>
<dbReference type="Gene3D" id="3.40.50.300">
    <property type="entry name" value="P-loop containing nucleotide triphosphate hydrolases"/>
    <property type="match status" value="1"/>
</dbReference>
<protein>
    <recommendedName>
        <fullName evidence="1">Helicase/UvrB N-terminal domain-containing protein</fullName>
    </recommendedName>
</protein>
<feature type="domain" description="Helicase/UvrB N-terminal" evidence="1">
    <location>
        <begin position="49"/>
        <end position="218"/>
    </location>
</feature>
<accession>A0ABR6DP84</accession>
<dbReference type="InterPro" id="IPR027417">
    <property type="entry name" value="P-loop_NTPase"/>
</dbReference>
<evidence type="ECO:0000313" key="2">
    <source>
        <dbReference type="EMBL" id="MBA9073512.1"/>
    </source>
</evidence>
<dbReference type="Proteomes" id="UP000555003">
    <property type="component" value="Unassembled WGS sequence"/>
</dbReference>